<evidence type="ECO:0000256" key="11">
    <source>
        <dbReference type="SAM" id="Phobius"/>
    </source>
</evidence>
<evidence type="ECO:0000256" key="1">
    <source>
        <dbReference type="ARBA" id="ARBA00004196"/>
    </source>
</evidence>
<gene>
    <name evidence="12" type="ORF">FM068_07790</name>
</gene>
<dbReference type="GO" id="GO:0019645">
    <property type="term" value="P:anaerobic electron transport chain"/>
    <property type="evidence" value="ECO:0007669"/>
    <property type="project" value="TreeGrafter"/>
</dbReference>
<evidence type="ECO:0000256" key="10">
    <source>
        <dbReference type="ARBA" id="ARBA00049131"/>
    </source>
</evidence>
<evidence type="ECO:0000256" key="8">
    <source>
        <dbReference type="ARBA" id="ARBA00023002"/>
    </source>
</evidence>
<dbReference type="GO" id="GO:0030288">
    <property type="term" value="C:outer membrane-bounded periplasmic space"/>
    <property type="evidence" value="ECO:0007669"/>
    <property type="project" value="TreeGrafter"/>
</dbReference>
<accession>A0A6L8Q582</accession>
<evidence type="ECO:0000256" key="7">
    <source>
        <dbReference type="ARBA" id="ARBA00022837"/>
    </source>
</evidence>
<proteinExistence type="inferred from homology"/>
<dbReference type="EC" id="1.7.2.2" evidence="3"/>
<organism evidence="12 13">
    <name type="scientific">Adlercreutzia equolifaciens</name>
    <dbReference type="NCBI Taxonomy" id="446660"/>
    <lineage>
        <taxon>Bacteria</taxon>
        <taxon>Bacillati</taxon>
        <taxon>Actinomycetota</taxon>
        <taxon>Coriobacteriia</taxon>
        <taxon>Eggerthellales</taxon>
        <taxon>Eggerthellaceae</taxon>
        <taxon>Adlercreutzia</taxon>
    </lineage>
</organism>
<dbReference type="Gene3D" id="1.10.1130.10">
    <property type="entry name" value="Flavocytochrome C3, Chain A"/>
    <property type="match status" value="1"/>
</dbReference>
<dbReference type="SUPFAM" id="SSF48695">
    <property type="entry name" value="Multiheme cytochromes"/>
    <property type="match status" value="1"/>
</dbReference>
<keyword evidence="11" id="KW-0812">Transmembrane</keyword>
<dbReference type="PANTHER" id="PTHR30633">
    <property type="entry name" value="CYTOCHROME C-552 RESPIRATORY NITRITE REDUCTASE"/>
    <property type="match status" value="1"/>
</dbReference>
<keyword evidence="4" id="KW-0349">Heme</keyword>
<reference evidence="12 13" key="1">
    <citation type="submission" date="2019-07" db="EMBL/GenBank/DDBJ databases">
        <title>Draft genome sequence of Adlercreutzia equolifaciens IPLA 37004, a human intestinal strain that does not produces equol from daidzein.</title>
        <authorList>
            <person name="Vazquez L."/>
            <person name="Florez A.B."/>
            <person name="Mayo B."/>
        </authorList>
    </citation>
    <scope>NUCLEOTIDE SEQUENCE [LARGE SCALE GENOMIC DNA]</scope>
    <source>
        <strain evidence="12 13">IPLA 37004</strain>
    </source>
</reference>
<keyword evidence="9" id="KW-0408">Iron</keyword>
<evidence type="ECO:0000256" key="6">
    <source>
        <dbReference type="ARBA" id="ARBA00022729"/>
    </source>
</evidence>
<dbReference type="GO" id="GO:0046872">
    <property type="term" value="F:metal ion binding"/>
    <property type="evidence" value="ECO:0007669"/>
    <property type="project" value="UniProtKB-KW"/>
</dbReference>
<keyword evidence="8" id="KW-0560">Oxidoreductase</keyword>
<dbReference type="EMBL" id="VJNE01000015">
    <property type="protein sequence ID" value="MZG28489.1"/>
    <property type="molecule type" value="Genomic_DNA"/>
</dbReference>
<evidence type="ECO:0000313" key="13">
    <source>
        <dbReference type="Proteomes" id="UP000472380"/>
    </source>
</evidence>
<name>A0A6L8Q582_9ACTN</name>
<keyword evidence="11" id="KW-0472">Membrane</keyword>
<feature type="transmembrane region" description="Helical" evidence="11">
    <location>
        <begin position="24"/>
        <end position="43"/>
    </location>
</feature>
<evidence type="ECO:0000256" key="2">
    <source>
        <dbReference type="ARBA" id="ARBA00009288"/>
    </source>
</evidence>
<dbReference type="PANTHER" id="PTHR30633:SF0">
    <property type="entry name" value="CYTOCHROME C-552"/>
    <property type="match status" value="1"/>
</dbReference>
<evidence type="ECO:0000256" key="3">
    <source>
        <dbReference type="ARBA" id="ARBA00011887"/>
    </source>
</evidence>
<evidence type="ECO:0000313" key="12">
    <source>
        <dbReference type="EMBL" id="MZG28489.1"/>
    </source>
</evidence>
<keyword evidence="6" id="KW-0732">Signal</keyword>
<comment type="subcellular location">
    <subcellularLocation>
        <location evidence="1">Cell envelope</location>
    </subcellularLocation>
</comment>
<dbReference type="Pfam" id="PF02335">
    <property type="entry name" value="Cytochrom_C552"/>
    <property type="match status" value="1"/>
</dbReference>
<protein>
    <recommendedName>
        <fullName evidence="3">nitrite reductase (cytochrome; ammonia-forming)</fullName>
        <ecNumber evidence="3">1.7.2.2</ecNumber>
    </recommendedName>
</protein>
<comment type="catalytic activity">
    <reaction evidence="10">
        <text>6 Fe(III)-[cytochrome c] + NH4(+) + 2 H2O = 6 Fe(II)-[cytochrome c] + nitrite + 8 H(+)</text>
        <dbReference type="Rhea" id="RHEA:13089"/>
        <dbReference type="Rhea" id="RHEA-COMP:10350"/>
        <dbReference type="Rhea" id="RHEA-COMP:14399"/>
        <dbReference type="ChEBI" id="CHEBI:15377"/>
        <dbReference type="ChEBI" id="CHEBI:15378"/>
        <dbReference type="ChEBI" id="CHEBI:16301"/>
        <dbReference type="ChEBI" id="CHEBI:28938"/>
        <dbReference type="ChEBI" id="CHEBI:29033"/>
        <dbReference type="ChEBI" id="CHEBI:29034"/>
        <dbReference type="EC" id="1.7.2.2"/>
    </reaction>
</comment>
<evidence type="ECO:0000256" key="4">
    <source>
        <dbReference type="ARBA" id="ARBA00022617"/>
    </source>
</evidence>
<evidence type="ECO:0000256" key="5">
    <source>
        <dbReference type="ARBA" id="ARBA00022723"/>
    </source>
</evidence>
<dbReference type="InterPro" id="IPR036280">
    <property type="entry name" value="Multihaem_cyt_sf"/>
</dbReference>
<dbReference type="Proteomes" id="UP000472380">
    <property type="component" value="Unassembled WGS sequence"/>
</dbReference>
<dbReference type="InterPro" id="IPR003321">
    <property type="entry name" value="Cyt_c552"/>
</dbReference>
<keyword evidence="7" id="KW-0106">Calcium</keyword>
<dbReference type="GO" id="GO:0042279">
    <property type="term" value="F:nitrite reductase (cytochrome, ammonia-forming) activity"/>
    <property type="evidence" value="ECO:0007669"/>
    <property type="project" value="UniProtKB-EC"/>
</dbReference>
<keyword evidence="11" id="KW-1133">Transmembrane helix</keyword>
<sequence length="430" mass="47308">MYGTEGLRGSAFRRKERKMDRRKFAAGFGAVATAALIAGTMFACAPQGEVATTGDAGGSMPENPTYAQLIEMYPNEYNSAMMGKTDEEGEDNSHAGFQPLMETPAIRDVSGAIIEVVDEDDPQKSDVAMKCVACKTSHFMDFYERDGLTAYTDRLLDAEGMKAINGEYWDCYSCHVVKDGEWTIQANAAWANADFAPNVSKFMQSLNPKEAVCGQCHNTVSPRAYITDEATQQSYDPYRYGPDLDSRYKAMVEDEIYVVDEPTGIKMVSMNHPQIEVFQGSIHQSMGLTCIDCHMTQATDEKGESYTSHNASGSVAENDAAMEKCLTCHKTQNDISTVDDMRAFLKQNQEAQAKRQNEVDAKLSALYDGILAAVNNGGVDADDLEAAKDKYSLANWYVKEQQGNLWLFGGFCGRDSGIGPAQRAKTTIWN</sequence>
<comment type="similarity">
    <text evidence="2">Belongs to the cytochrome c-552 family.</text>
</comment>
<dbReference type="AlphaFoldDB" id="A0A6L8Q582"/>
<keyword evidence="5" id="KW-0479">Metal-binding</keyword>
<comment type="caution">
    <text evidence="12">The sequence shown here is derived from an EMBL/GenBank/DDBJ whole genome shotgun (WGS) entry which is preliminary data.</text>
</comment>
<evidence type="ECO:0000256" key="9">
    <source>
        <dbReference type="ARBA" id="ARBA00023004"/>
    </source>
</evidence>
<dbReference type="GO" id="GO:0020037">
    <property type="term" value="F:heme binding"/>
    <property type="evidence" value="ECO:0007669"/>
    <property type="project" value="TreeGrafter"/>
</dbReference>